<protein>
    <recommendedName>
        <fullName evidence="3">ubiquitinyl hydrolase 1</fullName>
        <ecNumber evidence="3">3.4.19.12</ecNumber>
    </recommendedName>
</protein>
<dbReference type="InterPro" id="IPR001012">
    <property type="entry name" value="UBX_dom"/>
</dbReference>
<dbReference type="InterPro" id="IPR006155">
    <property type="entry name" value="Josephin"/>
</dbReference>
<evidence type="ECO:0000256" key="7">
    <source>
        <dbReference type="ARBA" id="ARBA00022807"/>
    </source>
</evidence>
<keyword evidence="8" id="KW-0805">Transcription regulation</keyword>
<dbReference type="Pfam" id="PF00789">
    <property type="entry name" value="UBX"/>
    <property type="match status" value="1"/>
</dbReference>
<dbReference type="SUPFAM" id="SSF54236">
    <property type="entry name" value="Ubiquitin-like"/>
    <property type="match status" value="1"/>
</dbReference>
<evidence type="ECO:0000256" key="8">
    <source>
        <dbReference type="ARBA" id="ARBA00023015"/>
    </source>
</evidence>
<feature type="domain" description="Josephin" evidence="14">
    <location>
        <begin position="1"/>
        <end position="121"/>
    </location>
</feature>
<dbReference type="InterPro" id="IPR029071">
    <property type="entry name" value="Ubiquitin-like_domsf"/>
</dbReference>
<feature type="compositionally biased region" description="Gly residues" evidence="12">
    <location>
        <begin position="279"/>
        <end position="291"/>
    </location>
</feature>
<dbReference type="GO" id="GO:0016579">
    <property type="term" value="P:protein deubiquitination"/>
    <property type="evidence" value="ECO:0007669"/>
    <property type="project" value="InterPro"/>
</dbReference>
<dbReference type="Pfam" id="PF02099">
    <property type="entry name" value="Josephin"/>
    <property type="match status" value="1"/>
</dbReference>
<keyword evidence="10" id="KW-0539">Nucleus</keyword>
<evidence type="ECO:0000313" key="16">
    <source>
        <dbReference type="Proteomes" id="UP000650467"/>
    </source>
</evidence>
<feature type="region of interest" description="Disordered" evidence="12">
    <location>
        <begin position="269"/>
        <end position="295"/>
    </location>
</feature>
<evidence type="ECO:0000256" key="9">
    <source>
        <dbReference type="ARBA" id="ARBA00023163"/>
    </source>
</evidence>
<gene>
    <name evidence="15" type="ORF">HXX76_015011</name>
</gene>
<evidence type="ECO:0000256" key="11">
    <source>
        <dbReference type="PROSITE-ProRule" id="PRU00331"/>
    </source>
</evidence>
<accession>A0A835VSJ4</accession>
<dbReference type="Gene3D" id="3.10.20.90">
    <property type="entry name" value="Phosphatidylinositol 3-kinase Catalytic Subunit, Chain A, domain 1"/>
    <property type="match status" value="1"/>
</dbReference>
<organism evidence="15 16">
    <name type="scientific">Chlamydomonas incerta</name>
    <dbReference type="NCBI Taxonomy" id="51695"/>
    <lineage>
        <taxon>Eukaryota</taxon>
        <taxon>Viridiplantae</taxon>
        <taxon>Chlorophyta</taxon>
        <taxon>core chlorophytes</taxon>
        <taxon>Chlorophyceae</taxon>
        <taxon>CS clade</taxon>
        <taxon>Chlamydomonadales</taxon>
        <taxon>Chlamydomonadaceae</taxon>
        <taxon>Chlamydomonas</taxon>
    </lineage>
</organism>
<comment type="caution">
    <text evidence="15">The sequence shown here is derived from an EMBL/GenBank/DDBJ whole genome shotgun (WGS) entry which is preliminary data.</text>
</comment>
<evidence type="ECO:0000256" key="1">
    <source>
        <dbReference type="ARBA" id="ARBA00000707"/>
    </source>
</evidence>
<evidence type="ECO:0000256" key="12">
    <source>
        <dbReference type="SAM" id="MobiDB-lite"/>
    </source>
</evidence>
<keyword evidence="7" id="KW-0788">Thiol protease</keyword>
<evidence type="ECO:0000256" key="10">
    <source>
        <dbReference type="ARBA" id="ARBA00023242"/>
    </source>
</evidence>
<keyword evidence="5" id="KW-0833">Ubl conjugation pathway</keyword>
<dbReference type="Gene3D" id="3.90.70.40">
    <property type="match status" value="1"/>
</dbReference>
<evidence type="ECO:0000256" key="3">
    <source>
        <dbReference type="ARBA" id="ARBA00012759"/>
    </source>
</evidence>
<evidence type="ECO:0000256" key="5">
    <source>
        <dbReference type="ARBA" id="ARBA00022786"/>
    </source>
</evidence>
<evidence type="ECO:0000256" key="4">
    <source>
        <dbReference type="ARBA" id="ARBA00022670"/>
    </source>
</evidence>
<feature type="domain" description="UBX" evidence="13">
    <location>
        <begin position="311"/>
        <end position="388"/>
    </location>
</feature>
<dbReference type="PANTHER" id="PTHR14159:SF0">
    <property type="entry name" value="ATAXIN-3-RELATED"/>
    <property type="match status" value="1"/>
</dbReference>
<dbReference type="PROSITE" id="PS50330">
    <property type="entry name" value="UIM"/>
    <property type="match status" value="1"/>
</dbReference>
<dbReference type="SMART" id="SM00726">
    <property type="entry name" value="UIM"/>
    <property type="match status" value="2"/>
</dbReference>
<dbReference type="PANTHER" id="PTHR14159">
    <property type="entry name" value="ATAXIN-3-RELATED"/>
    <property type="match status" value="1"/>
</dbReference>
<dbReference type="PROSITE" id="PS50957">
    <property type="entry name" value="JOSEPHIN"/>
    <property type="match status" value="1"/>
</dbReference>
<dbReference type="InterPro" id="IPR003903">
    <property type="entry name" value="UIM_dom"/>
</dbReference>
<evidence type="ECO:0000259" key="13">
    <source>
        <dbReference type="PROSITE" id="PS50033"/>
    </source>
</evidence>
<evidence type="ECO:0000313" key="15">
    <source>
        <dbReference type="EMBL" id="KAG2423851.1"/>
    </source>
</evidence>
<dbReference type="AlphaFoldDB" id="A0A835VSJ4"/>
<reference evidence="15" key="1">
    <citation type="journal article" date="2020" name="bioRxiv">
        <title>Comparative genomics of Chlamydomonas.</title>
        <authorList>
            <person name="Craig R.J."/>
            <person name="Hasan A.R."/>
            <person name="Ness R.W."/>
            <person name="Keightley P.D."/>
        </authorList>
    </citation>
    <scope>NUCLEOTIDE SEQUENCE</scope>
    <source>
        <strain evidence="15">SAG 7.73</strain>
    </source>
</reference>
<dbReference type="EMBL" id="JAEHOC010000073">
    <property type="protein sequence ID" value="KAG2423851.1"/>
    <property type="molecule type" value="Genomic_DNA"/>
</dbReference>
<dbReference type="GO" id="GO:0005634">
    <property type="term" value="C:nucleus"/>
    <property type="evidence" value="ECO:0007669"/>
    <property type="project" value="UniProtKB-SubCell"/>
</dbReference>
<name>A0A835VSJ4_CHLIN</name>
<dbReference type="EC" id="3.4.19.12" evidence="3"/>
<evidence type="ECO:0000256" key="2">
    <source>
        <dbReference type="ARBA" id="ARBA00004123"/>
    </source>
</evidence>
<comment type="caution">
    <text evidence="11">Lacks conserved residue(s) required for the propagation of feature annotation.</text>
</comment>
<keyword evidence="4" id="KW-0645">Protease</keyword>
<comment type="subcellular location">
    <subcellularLocation>
        <location evidence="2">Nucleus</location>
    </subcellularLocation>
</comment>
<keyword evidence="6" id="KW-0378">Hydrolase</keyword>
<feature type="region of interest" description="Disordered" evidence="12">
    <location>
        <begin position="160"/>
        <end position="184"/>
    </location>
</feature>
<dbReference type="GO" id="GO:0006508">
    <property type="term" value="P:proteolysis"/>
    <property type="evidence" value="ECO:0007669"/>
    <property type="project" value="UniProtKB-KW"/>
</dbReference>
<dbReference type="SMART" id="SM01246">
    <property type="entry name" value="Josephin"/>
    <property type="match status" value="1"/>
</dbReference>
<dbReference type="PROSITE" id="PS50033">
    <property type="entry name" value="UBX"/>
    <property type="match status" value="1"/>
</dbReference>
<dbReference type="FunFam" id="3.90.70.40:FF:000004">
    <property type="entry name" value="ataxin-3 homolog"/>
    <property type="match status" value="1"/>
</dbReference>
<evidence type="ECO:0000259" key="14">
    <source>
        <dbReference type="PROSITE" id="PS50957"/>
    </source>
</evidence>
<dbReference type="Pfam" id="PF02809">
    <property type="entry name" value="UIM"/>
    <property type="match status" value="2"/>
</dbReference>
<keyword evidence="9" id="KW-0804">Transcription</keyword>
<feature type="compositionally biased region" description="Low complexity" evidence="12">
    <location>
        <begin position="269"/>
        <end position="278"/>
    </location>
</feature>
<dbReference type="Proteomes" id="UP000650467">
    <property type="component" value="Unassembled WGS sequence"/>
</dbReference>
<keyword evidence="16" id="KW-1185">Reference proteome</keyword>
<comment type="catalytic activity">
    <reaction evidence="1">
        <text>Thiol-dependent hydrolysis of ester, thioester, amide, peptide and isopeptide bonds formed by the C-terminal Gly of ubiquitin (a 76-residue protein attached to proteins as an intracellular targeting signal).</text>
        <dbReference type="EC" id="3.4.19.12"/>
    </reaction>
</comment>
<dbReference type="OrthoDB" id="10063692at2759"/>
<proteinExistence type="predicted"/>
<sequence length="392" mass="39768">MGGEASGNVAMDGMFSIQVLSRALESWGLTVMSLESEEARDLKAAPTTAEAFICNLQEHWFTLRRVADGEWWNFNSLFPAPQPLSTFYLTAFLDTLRDEGWTIFVIRGKLPATQPGGLETLPNAGKWWSSEDARAATDEAERTRKRGRVTNALETALARAGEQGGSLQLRTRGAPAAAAAGGGDDDDADLAAAIAASLHQSGAAGAGPGPGSLAAAAGGGGGPAGPGLGAPAGDAALGHGHGLEEFEDEDPELAMAIAASLADQAGPAGAAAGEAHAGAGPGTAAAGGSGGQAALEPETPAVELLPEPEEGAEGAIELAFRLPSGGRCSRRFLTSQPAACVAAYLAPQLGVPPGRVVVATQFPRKELQLGADTPLSDLGLTHRTMLLAEARK</sequence>
<dbReference type="GO" id="GO:0004843">
    <property type="term" value="F:cysteine-type deubiquitinase activity"/>
    <property type="evidence" value="ECO:0007669"/>
    <property type="project" value="UniProtKB-EC"/>
</dbReference>
<dbReference type="InterPro" id="IPR033865">
    <property type="entry name" value="Ataxin-3"/>
</dbReference>
<evidence type="ECO:0000256" key="6">
    <source>
        <dbReference type="ARBA" id="ARBA00022801"/>
    </source>
</evidence>
<dbReference type="PRINTS" id="PR01233">
    <property type="entry name" value="JOSEPHIN"/>
</dbReference>